<gene>
    <name evidence="7" type="ORF">IAD22_03175</name>
</gene>
<dbReference type="Pfam" id="PF04265">
    <property type="entry name" value="TPK_B1_binding"/>
    <property type="match status" value="1"/>
</dbReference>
<keyword evidence="4" id="KW-0067">ATP-binding</keyword>
<dbReference type="SMART" id="SM00983">
    <property type="entry name" value="TPK_B1_binding"/>
    <property type="match status" value="1"/>
</dbReference>
<evidence type="ECO:0000256" key="2">
    <source>
        <dbReference type="ARBA" id="ARBA00022741"/>
    </source>
</evidence>
<organism evidence="7 8">
    <name type="scientific">Candidatus Limousia pullorum</name>
    <dbReference type="NCBI Taxonomy" id="2840860"/>
    <lineage>
        <taxon>Bacteria</taxon>
        <taxon>Bacillati</taxon>
        <taxon>Bacillota</taxon>
        <taxon>Clostridia</taxon>
        <taxon>Eubacteriales</taxon>
        <taxon>Oscillospiraceae</taxon>
        <taxon>Oscillospiraceae incertae sedis</taxon>
        <taxon>Candidatus Limousia</taxon>
    </lineage>
</organism>
<dbReference type="EC" id="2.7.6.2" evidence="5"/>
<dbReference type="GO" id="GO:0030975">
    <property type="term" value="F:thiamine binding"/>
    <property type="evidence" value="ECO:0007669"/>
    <property type="project" value="InterPro"/>
</dbReference>
<sequence length="215" mass="24096">MENIHKKDRCIIVCASPDCDDSYLEKEIDIEKDFIICADGGMKHLKNAGFTPDVWIGDFDSWQGEVKSNKSQIVRLNPEKDDTDTISCVNKAFELGFKKIILLCALGGRIDHTFANLSVLLYGLERDLDVSIITPTEEIKVLKEGEYLIVNQKGKTFSVFAFGCDTADVSYEGAKYPLNHYKMKSAYPIGISNIFTENKAIIKIHSGTVLYVINI</sequence>
<accession>A0A9D1LXW9</accession>
<dbReference type="EMBL" id="DVNG01000041">
    <property type="protein sequence ID" value="HIU49997.1"/>
    <property type="molecule type" value="Genomic_DNA"/>
</dbReference>
<dbReference type="CDD" id="cd07995">
    <property type="entry name" value="TPK"/>
    <property type="match status" value="1"/>
</dbReference>
<reference evidence="7" key="2">
    <citation type="journal article" date="2021" name="PeerJ">
        <title>Extensive microbial diversity within the chicken gut microbiome revealed by metagenomics and culture.</title>
        <authorList>
            <person name="Gilroy R."/>
            <person name="Ravi A."/>
            <person name="Getino M."/>
            <person name="Pursley I."/>
            <person name="Horton D.L."/>
            <person name="Alikhan N.F."/>
            <person name="Baker D."/>
            <person name="Gharbi K."/>
            <person name="Hall N."/>
            <person name="Watson M."/>
            <person name="Adriaenssens E.M."/>
            <person name="Foster-Nyarko E."/>
            <person name="Jarju S."/>
            <person name="Secka A."/>
            <person name="Antonio M."/>
            <person name="Oren A."/>
            <person name="Chaudhuri R.R."/>
            <person name="La Ragione R."/>
            <person name="Hildebrand F."/>
            <person name="Pallen M.J."/>
        </authorList>
    </citation>
    <scope>NUCLEOTIDE SEQUENCE</scope>
    <source>
        <strain evidence="7">ChiGjej1B1-1684</strain>
    </source>
</reference>
<evidence type="ECO:0000259" key="6">
    <source>
        <dbReference type="SMART" id="SM00983"/>
    </source>
</evidence>
<keyword evidence="1 7" id="KW-0808">Transferase</keyword>
<protein>
    <recommendedName>
        <fullName evidence="5">Thiamine diphosphokinase</fullName>
        <ecNumber evidence="5">2.7.6.2</ecNumber>
    </recommendedName>
</protein>
<dbReference type="Gene3D" id="3.40.50.10240">
    <property type="entry name" value="Thiamin pyrophosphokinase, catalytic domain"/>
    <property type="match status" value="1"/>
</dbReference>
<keyword evidence="2" id="KW-0547">Nucleotide-binding</keyword>
<comment type="caution">
    <text evidence="7">The sequence shown here is derived from an EMBL/GenBank/DDBJ whole genome shotgun (WGS) entry which is preliminary data.</text>
</comment>
<evidence type="ECO:0000256" key="3">
    <source>
        <dbReference type="ARBA" id="ARBA00022777"/>
    </source>
</evidence>
<dbReference type="SUPFAM" id="SSF63999">
    <property type="entry name" value="Thiamin pyrophosphokinase, catalytic domain"/>
    <property type="match status" value="1"/>
</dbReference>
<dbReference type="InterPro" id="IPR007373">
    <property type="entry name" value="Thiamin_PyroPKinase_B1-bd"/>
</dbReference>
<dbReference type="GO" id="GO:0004788">
    <property type="term" value="F:thiamine diphosphokinase activity"/>
    <property type="evidence" value="ECO:0007669"/>
    <property type="project" value="UniProtKB-UniRule"/>
</dbReference>
<dbReference type="InterPro" id="IPR036371">
    <property type="entry name" value="TPK_B1-bd_sf"/>
</dbReference>
<evidence type="ECO:0000256" key="5">
    <source>
        <dbReference type="NCBIfam" id="TIGR01378"/>
    </source>
</evidence>
<dbReference type="AlphaFoldDB" id="A0A9D1LXW9"/>
<dbReference type="InterPro" id="IPR006282">
    <property type="entry name" value="Thi_PPkinase"/>
</dbReference>
<evidence type="ECO:0000313" key="8">
    <source>
        <dbReference type="Proteomes" id="UP000824118"/>
    </source>
</evidence>
<evidence type="ECO:0000256" key="1">
    <source>
        <dbReference type="ARBA" id="ARBA00022679"/>
    </source>
</evidence>
<feature type="domain" description="Thiamin pyrophosphokinase thiamin-binding" evidence="6">
    <location>
        <begin position="145"/>
        <end position="210"/>
    </location>
</feature>
<evidence type="ECO:0000313" key="7">
    <source>
        <dbReference type="EMBL" id="HIU49997.1"/>
    </source>
</evidence>
<proteinExistence type="predicted"/>
<evidence type="ECO:0000256" key="4">
    <source>
        <dbReference type="ARBA" id="ARBA00022840"/>
    </source>
</evidence>
<dbReference type="PANTHER" id="PTHR41299:SF1">
    <property type="entry name" value="THIAMINE PYROPHOSPHOKINASE"/>
    <property type="match status" value="1"/>
</dbReference>
<dbReference type="InterPro" id="IPR007371">
    <property type="entry name" value="TPK_catalytic"/>
</dbReference>
<dbReference type="InterPro" id="IPR053149">
    <property type="entry name" value="TPK"/>
</dbReference>
<keyword evidence="3" id="KW-0418">Kinase</keyword>
<dbReference type="InterPro" id="IPR036759">
    <property type="entry name" value="TPK_catalytic_sf"/>
</dbReference>
<name>A0A9D1LXW9_9FIRM</name>
<dbReference type="GO" id="GO:0005524">
    <property type="term" value="F:ATP binding"/>
    <property type="evidence" value="ECO:0007669"/>
    <property type="project" value="UniProtKB-KW"/>
</dbReference>
<dbReference type="GO" id="GO:0006772">
    <property type="term" value="P:thiamine metabolic process"/>
    <property type="evidence" value="ECO:0007669"/>
    <property type="project" value="UniProtKB-UniRule"/>
</dbReference>
<dbReference type="SUPFAM" id="SSF63862">
    <property type="entry name" value="Thiamin pyrophosphokinase, substrate-binding domain"/>
    <property type="match status" value="1"/>
</dbReference>
<dbReference type="NCBIfam" id="TIGR01378">
    <property type="entry name" value="thi_PPkinase"/>
    <property type="match status" value="1"/>
</dbReference>
<dbReference type="GO" id="GO:0016301">
    <property type="term" value="F:kinase activity"/>
    <property type="evidence" value="ECO:0007669"/>
    <property type="project" value="UniProtKB-KW"/>
</dbReference>
<dbReference type="Proteomes" id="UP000824118">
    <property type="component" value="Unassembled WGS sequence"/>
</dbReference>
<dbReference type="GO" id="GO:0009229">
    <property type="term" value="P:thiamine diphosphate biosynthetic process"/>
    <property type="evidence" value="ECO:0007669"/>
    <property type="project" value="InterPro"/>
</dbReference>
<dbReference type="PANTHER" id="PTHR41299">
    <property type="entry name" value="THIAMINE PYROPHOSPHOKINASE"/>
    <property type="match status" value="1"/>
</dbReference>
<dbReference type="Pfam" id="PF04263">
    <property type="entry name" value="TPK_catalytic"/>
    <property type="match status" value="1"/>
</dbReference>
<reference evidence="7" key="1">
    <citation type="submission" date="2020-10" db="EMBL/GenBank/DDBJ databases">
        <authorList>
            <person name="Gilroy R."/>
        </authorList>
    </citation>
    <scope>NUCLEOTIDE SEQUENCE</scope>
    <source>
        <strain evidence="7">ChiGjej1B1-1684</strain>
    </source>
</reference>